<protein>
    <submittedName>
        <fullName evidence="1">Uncharacterized protein</fullName>
    </submittedName>
</protein>
<dbReference type="EMBL" id="JACVVK020000044">
    <property type="protein sequence ID" value="KAK7499343.1"/>
    <property type="molecule type" value="Genomic_DNA"/>
</dbReference>
<name>A0ABD0LIV0_9CAEN</name>
<evidence type="ECO:0000313" key="2">
    <source>
        <dbReference type="Proteomes" id="UP001519460"/>
    </source>
</evidence>
<proteinExistence type="predicted"/>
<comment type="caution">
    <text evidence="1">The sequence shown here is derived from an EMBL/GenBank/DDBJ whole genome shotgun (WGS) entry which is preliminary data.</text>
</comment>
<reference evidence="1 2" key="1">
    <citation type="journal article" date="2023" name="Sci. Data">
        <title>Genome assembly of the Korean intertidal mud-creeper Batillaria attramentaria.</title>
        <authorList>
            <person name="Patra A.K."/>
            <person name="Ho P.T."/>
            <person name="Jun S."/>
            <person name="Lee S.J."/>
            <person name="Kim Y."/>
            <person name="Won Y.J."/>
        </authorList>
    </citation>
    <scope>NUCLEOTIDE SEQUENCE [LARGE SCALE GENOMIC DNA]</scope>
    <source>
        <strain evidence="1">Wonlab-2016</strain>
    </source>
</reference>
<dbReference type="Proteomes" id="UP001519460">
    <property type="component" value="Unassembled WGS sequence"/>
</dbReference>
<accession>A0ABD0LIV0</accession>
<organism evidence="1 2">
    <name type="scientific">Batillaria attramentaria</name>
    <dbReference type="NCBI Taxonomy" id="370345"/>
    <lineage>
        <taxon>Eukaryota</taxon>
        <taxon>Metazoa</taxon>
        <taxon>Spiralia</taxon>
        <taxon>Lophotrochozoa</taxon>
        <taxon>Mollusca</taxon>
        <taxon>Gastropoda</taxon>
        <taxon>Caenogastropoda</taxon>
        <taxon>Sorbeoconcha</taxon>
        <taxon>Cerithioidea</taxon>
        <taxon>Batillariidae</taxon>
        <taxon>Batillaria</taxon>
    </lineage>
</organism>
<sequence>MRVLAIASIKHLSRHSDAYRGLSHPYNPLIRQRLLAHEGGNKQVKSKSLSSEIPAVLWQNSTGPLTTTKTMGSTTTHSTAWRCLVGTADQKFFVCAAQHRGRARRCLLWRLSLTLRETSLQVIPQLFKPSRYSAPM</sequence>
<dbReference type="AlphaFoldDB" id="A0ABD0LIV0"/>
<keyword evidence="2" id="KW-1185">Reference proteome</keyword>
<gene>
    <name evidence="1" type="ORF">BaRGS_00009318</name>
</gene>
<evidence type="ECO:0000313" key="1">
    <source>
        <dbReference type="EMBL" id="KAK7499343.1"/>
    </source>
</evidence>